<dbReference type="SUPFAM" id="SSF143120">
    <property type="entry name" value="YefM-like"/>
    <property type="match status" value="1"/>
</dbReference>
<dbReference type="InterPro" id="IPR036165">
    <property type="entry name" value="YefM-like_sf"/>
</dbReference>
<keyword evidence="3" id="KW-1185">Reference proteome</keyword>
<dbReference type="EMBL" id="CP021056">
    <property type="protein sequence ID" value="QXE25917.1"/>
    <property type="molecule type" value="Genomic_DNA"/>
</dbReference>
<sequence length="45" mass="4973">MSKQTSLTDARNNLDNICAEVVADREVMIITRPDGENLPSLLLTN</sequence>
<protein>
    <recommendedName>
        <fullName evidence="4">Antitoxin</fullName>
    </recommendedName>
</protein>
<reference evidence="2" key="1">
    <citation type="submission" date="2017-04" db="EMBL/GenBank/DDBJ databases">
        <title>Genome deletions in a multicellular cyanobacterial endosymbiont for morphological adaptation in marine diatoms.</title>
        <authorList>
            <person name="Wang Y."/>
            <person name="Gao H."/>
            <person name="Li R."/>
            <person name="Xu X."/>
        </authorList>
    </citation>
    <scope>NUCLEOTIDE SEQUENCE</scope>
    <source>
        <strain evidence="2">FACHB 800</strain>
    </source>
</reference>
<organism evidence="2 3">
    <name type="scientific">Richelia sinica FACHB-800</name>
    <dbReference type="NCBI Taxonomy" id="1357546"/>
    <lineage>
        <taxon>Bacteria</taxon>
        <taxon>Bacillati</taxon>
        <taxon>Cyanobacteriota</taxon>
        <taxon>Cyanophyceae</taxon>
        <taxon>Nostocales</taxon>
        <taxon>Nostocaceae</taxon>
        <taxon>Richelia</taxon>
    </lineage>
</organism>
<evidence type="ECO:0000313" key="2">
    <source>
        <dbReference type="EMBL" id="QXE25917.1"/>
    </source>
</evidence>
<comment type="similarity">
    <text evidence="1">Belongs to the phD/YefM antitoxin family.</text>
</comment>
<evidence type="ECO:0000256" key="1">
    <source>
        <dbReference type="ARBA" id="ARBA00009981"/>
    </source>
</evidence>
<proteinExistence type="inferred from homology"/>
<dbReference type="Proteomes" id="UP000683511">
    <property type="component" value="Chromosome"/>
</dbReference>
<dbReference type="RefSeq" id="WP_313947784.1">
    <property type="nucleotide sequence ID" value="NZ_CP021056.1"/>
</dbReference>
<evidence type="ECO:0008006" key="4">
    <source>
        <dbReference type="Google" id="ProtNLM"/>
    </source>
</evidence>
<name>A0A975Y740_9NOST</name>
<dbReference type="KEGG" id="rsin:B6N60_04638"/>
<accession>A0A975Y740</accession>
<dbReference type="AlphaFoldDB" id="A0A975Y740"/>
<gene>
    <name evidence="2" type="ORF">B6N60_04638</name>
</gene>
<dbReference type="Gene3D" id="3.40.1620.10">
    <property type="entry name" value="YefM-like domain"/>
    <property type="match status" value="1"/>
</dbReference>
<evidence type="ECO:0000313" key="3">
    <source>
        <dbReference type="Proteomes" id="UP000683511"/>
    </source>
</evidence>